<reference evidence="2 3" key="1">
    <citation type="submission" date="2024-08" db="EMBL/GenBank/DDBJ databases">
        <authorList>
            <person name="Cucini C."/>
            <person name="Frati F."/>
        </authorList>
    </citation>
    <scope>NUCLEOTIDE SEQUENCE [LARGE SCALE GENOMIC DNA]</scope>
</reference>
<feature type="transmembrane region" description="Helical" evidence="1">
    <location>
        <begin position="203"/>
        <end position="226"/>
    </location>
</feature>
<proteinExistence type="predicted"/>
<dbReference type="Proteomes" id="UP001642540">
    <property type="component" value="Unassembled WGS sequence"/>
</dbReference>
<name>A0ABP1RQW7_9HEXA</name>
<dbReference type="EMBL" id="CAXLJM020000099">
    <property type="protein sequence ID" value="CAL8133427.1"/>
    <property type="molecule type" value="Genomic_DNA"/>
</dbReference>
<evidence type="ECO:0000313" key="2">
    <source>
        <dbReference type="EMBL" id="CAL8133427.1"/>
    </source>
</evidence>
<feature type="transmembrane region" description="Helical" evidence="1">
    <location>
        <begin position="171"/>
        <end position="197"/>
    </location>
</feature>
<comment type="caution">
    <text evidence="2">The sequence shown here is derived from an EMBL/GenBank/DDBJ whole genome shotgun (WGS) entry which is preliminary data.</text>
</comment>
<protein>
    <submittedName>
        <fullName evidence="2">Uncharacterized protein</fullName>
    </submittedName>
</protein>
<accession>A0ABP1RQW7</accession>
<keyword evidence="1" id="KW-1133">Transmembrane helix</keyword>
<keyword evidence="3" id="KW-1185">Reference proteome</keyword>
<sequence length="299" mass="32818">MGIGVVSMAQWFLCDRAETCAKFLNGMLDLETKLVTKKEKMGVSQVDIRPTRVLCKILVLIEAVTPIFTGIGSGLMPCSPPNLVVPFNPNCVAIQNEQKDTKSISNKCIEFIALATLNGIFFKAIAGCATALAIHVLVGCKSQCLALKMIEKRMEMNRRIQLLNILFNEAYVGTLFAFVGGCSCALTALSYALLRIFTSSLEFAVLVIIWLVLMAVDAAIVMLYICKLAGSVNSVSKNVLQKQLAALSRKRKDGLTRRVLKSCPPIKVSFGLCNFIDNETPLEFLEFSVNRLVDLILLK</sequence>
<organism evidence="2 3">
    <name type="scientific">Orchesella dallaii</name>
    <dbReference type="NCBI Taxonomy" id="48710"/>
    <lineage>
        <taxon>Eukaryota</taxon>
        <taxon>Metazoa</taxon>
        <taxon>Ecdysozoa</taxon>
        <taxon>Arthropoda</taxon>
        <taxon>Hexapoda</taxon>
        <taxon>Collembola</taxon>
        <taxon>Entomobryomorpha</taxon>
        <taxon>Entomobryoidea</taxon>
        <taxon>Orchesellidae</taxon>
        <taxon>Orchesellinae</taxon>
        <taxon>Orchesella</taxon>
    </lineage>
</organism>
<evidence type="ECO:0000313" key="3">
    <source>
        <dbReference type="Proteomes" id="UP001642540"/>
    </source>
</evidence>
<evidence type="ECO:0000256" key="1">
    <source>
        <dbReference type="SAM" id="Phobius"/>
    </source>
</evidence>
<gene>
    <name evidence="2" type="ORF">ODALV1_LOCUS25062</name>
</gene>
<keyword evidence="1" id="KW-0472">Membrane</keyword>
<keyword evidence="1" id="KW-0812">Transmembrane</keyword>